<dbReference type="EMBL" id="JAOSHN010000002">
    <property type="protein sequence ID" value="MCU7378105.1"/>
    <property type="molecule type" value="Genomic_DNA"/>
</dbReference>
<dbReference type="Proteomes" id="UP001065549">
    <property type="component" value="Unassembled WGS sequence"/>
</dbReference>
<comment type="caution">
    <text evidence="1">The sequence shown here is derived from an EMBL/GenBank/DDBJ whole genome shotgun (WGS) entry which is preliminary data.</text>
</comment>
<dbReference type="AlphaFoldDB" id="A0A9J6QLR2"/>
<organism evidence="1 2">
    <name type="scientific">Hominibacterium faecale</name>
    <dbReference type="NCBI Taxonomy" id="2839743"/>
    <lineage>
        <taxon>Bacteria</taxon>
        <taxon>Bacillati</taxon>
        <taxon>Bacillota</taxon>
        <taxon>Clostridia</taxon>
        <taxon>Peptostreptococcales</taxon>
        <taxon>Anaerovoracaceae</taxon>
        <taxon>Hominibacterium</taxon>
    </lineage>
</organism>
<name>A0A9J6QLR2_9FIRM</name>
<dbReference type="RefSeq" id="WP_269478418.1">
    <property type="nucleotide sequence ID" value="NZ_JAOSHN010000002.1"/>
</dbReference>
<proteinExistence type="predicted"/>
<accession>A0A9J6QLR2</accession>
<reference evidence="1" key="1">
    <citation type="submission" date="2022-09" db="EMBL/GenBank/DDBJ databases">
        <title>Culturomic study of gut microbiota in children with autism spectrum disorder.</title>
        <authorList>
            <person name="Efimov B.A."/>
            <person name="Chaplin A.V."/>
            <person name="Sokolova S.R."/>
            <person name="Pikina A.P."/>
            <person name="Korzhanova M."/>
            <person name="Belova V."/>
            <person name="Korostin D."/>
        </authorList>
    </citation>
    <scope>NUCLEOTIDE SEQUENCE</scope>
    <source>
        <strain evidence="1">ASD5510</strain>
    </source>
</reference>
<keyword evidence="2" id="KW-1185">Reference proteome</keyword>
<sequence length="137" mass="15337">MNKRIKGKLYNTETAKELARIDSGHSPSDFEYWEEVLYRTKSGNFFLYGWGGGNSRYGEWHGNSGGAGEKIMPMEPEAAIEWSESNLSGDEVEQIFGRLEEDKVKITADISVSAKERLDSLRKESGKSIGEIIEGLL</sequence>
<evidence type="ECO:0000313" key="2">
    <source>
        <dbReference type="Proteomes" id="UP001065549"/>
    </source>
</evidence>
<gene>
    <name evidence="1" type="ORF">OBO34_07025</name>
</gene>
<evidence type="ECO:0000313" key="1">
    <source>
        <dbReference type="EMBL" id="MCU7378105.1"/>
    </source>
</evidence>
<protein>
    <submittedName>
        <fullName evidence="1">Uncharacterized protein</fullName>
    </submittedName>
</protein>